<evidence type="ECO:0008006" key="4">
    <source>
        <dbReference type="Google" id="ProtNLM"/>
    </source>
</evidence>
<keyword evidence="3" id="KW-1185">Reference proteome</keyword>
<dbReference type="AlphaFoldDB" id="A0A7C1VZQ9"/>
<sequence>MDKVIPFPKQKKEKEEKEWVMVVNTPIEYEAHLICGLLESRHIPYRLQCLKHIPHPVNLGQLGGYTILVPSDWSKIAKNLIEHAQG</sequence>
<evidence type="ECO:0000313" key="2">
    <source>
        <dbReference type="EMBL" id="HEC67837.1"/>
    </source>
</evidence>
<evidence type="ECO:0000313" key="3">
    <source>
        <dbReference type="Proteomes" id="UP000070560"/>
    </source>
</evidence>
<dbReference type="RefSeq" id="WP_066062159.1">
    <property type="nucleotide sequence ID" value="NZ_CP013015.1"/>
</dbReference>
<gene>
    <name evidence="2" type="ORF">ENI35_03365</name>
    <name evidence="1" type="ORF">HS1_001131</name>
</gene>
<evidence type="ECO:0000313" key="1">
    <source>
        <dbReference type="EMBL" id="AMM40935.1"/>
    </source>
</evidence>
<dbReference type="Proteomes" id="UP000070560">
    <property type="component" value="Chromosome"/>
</dbReference>
<proteinExistence type="predicted"/>
<name>A0A7C1VZQ9_DESA2</name>
<organism evidence="2">
    <name type="scientific">Desulfofervidus auxilii</name>
    <dbReference type="NCBI Taxonomy" id="1621989"/>
    <lineage>
        <taxon>Bacteria</taxon>
        <taxon>Pseudomonadati</taxon>
        <taxon>Thermodesulfobacteriota</taxon>
        <taxon>Candidatus Desulfofervidia</taxon>
        <taxon>Candidatus Desulfofervidales</taxon>
        <taxon>Candidatus Desulfofervidaceae</taxon>
        <taxon>Candidatus Desulfofervidus</taxon>
    </lineage>
</organism>
<reference evidence="1 3" key="1">
    <citation type="submission" date="2015-10" db="EMBL/GenBank/DDBJ databases">
        <title>Candidatus Desulfofervidus auxilii, a hydrogenotrophic sulfate-reducing bacterium involved in the thermophilic anaerobic oxidation of methane.</title>
        <authorList>
            <person name="Krukenberg V."/>
            <person name="Richter M."/>
            <person name="Wegener G."/>
        </authorList>
    </citation>
    <scope>NUCLEOTIDE SEQUENCE [LARGE SCALE GENOMIC DNA]</scope>
    <source>
        <strain evidence="1 3">HS1</strain>
    </source>
</reference>
<dbReference type="KEGG" id="daw:HS1_001131"/>
<protein>
    <recommendedName>
        <fullName evidence="4">DUF2007 domain-containing protein</fullName>
    </recommendedName>
</protein>
<dbReference type="EMBL" id="DRIH01000110">
    <property type="protein sequence ID" value="HEC67837.1"/>
    <property type="molecule type" value="Genomic_DNA"/>
</dbReference>
<accession>A0A7C1VZQ9</accession>
<dbReference type="Proteomes" id="UP000885738">
    <property type="component" value="Unassembled WGS sequence"/>
</dbReference>
<reference evidence="2" key="2">
    <citation type="journal article" date="2020" name="mSystems">
        <title>Genome- and Community-Level Interaction Insights into Carbon Utilization and Element Cycling Functions of Hydrothermarchaeota in Hydrothermal Sediment.</title>
        <authorList>
            <person name="Zhou Z."/>
            <person name="Liu Y."/>
            <person name="Xu W."/>
            <person name="Pan J."/>
            <person name="Luo Z.H."/>
            <person name="Li M."/>
        </authorList>
    </citation>
    <scope>NUCLEOTIDE SEQUENCE [LARGE SCALE GENOMIC DNA]</scope>
    <source>
        <strain evidence="2">HyVt-389</strain>
    </source>
</reference>
<dbReference type="EMBL" id="CP013015">
    <property type="protein sequence ID" value="AMM40935.1"/>
    <property type="molecule type" value="Genomic_DNA"/>
</dbReference>